<keyword evidence="3" id="KW-1185">Reference proteome</keyword>
<gene>
    <name evidence="2" type="ORF">C884_02258</name>
</gene>
<feature type="region of interest" description="Disordered" evidence="1">
    <location>
        <begin position="1"/>
        <end position="27"/>
    </location>
</feature>
<dbReference type="AlphaFoldDB" id="M2XVU4"/>
<evidence type="ECO:0000313" key="2">
    <source>
        <dbReference type="EMBL" id="EME36898.1"/>
    </source>
</evidence>
<comment type="caution">
    <text evidence="2">The sequence shown here is derived from an EMBL/GenBank/DDBJ whole genome shotgun (WGS) entry which is preliminary data.</text>
</comment>
<accession>M2XVU4</accession>
<dbReference type="EMBL" id="ANHZ02000007">
    <property type="protein sequence ID" value="EME36898.1"/>
    <property type="molecule type" value="Genomic_DNA"/>
</dbReference>
<sequence length="50" mass="5586">MSHLKLPDFSATSEASGMLGRTPEEPVCARRCSSGIRRRRLTLSSREVPR</sequence>
<organism evidence="2 3">
    <name type="scientific">Kocuria palustris PEL</name>
    <dbReference type="NCBI Taxonomy" id="1236550"/>
    <lineage>
        <taxon>Bacteria</taxon>
        <taxon>Bacillati</taxon>
        <taxon>Actinomycetota</taxon>
        <taxon>Actinomycetes</taxon>
        <taxon>Micrococcales</taxon>
        <taxon>Micrococcaceae</taxon>
        <taxon>Kocuria</taxon>
    </lineage>
</organism>
<proteinExistence type="predicted"/>
<dbReference type="Proteomes" id="UP000009877">
    <property type="component" value="Unassembled WGS sequence"/>
</dbReference>
<name>M2XVU4_9MICC</name>
<evidence type="ECO:0000313" key="3">
    <source>
        <dbReference type="Proteomes" id="UP000009877"/>
    </source>
</evidence>
<protein>
    <submittedName>
        <fullName evidence="2">Uncharacterized protein</fullName>
    </submittedName>
</protein>
<evidence type="ECO:0000256" key="1">
    <source>
        <dbReference type="SAM" id="MobiDB-lite"/>
    </source>
</evidence>
<reference evidence="2 3" key="1">
    <citation type="journal article" date="2014" name="Genome Announc.">
        <title>Draft Genome Sequence of Kocuria palustris PEL.</title>
        <authorList>
            <person name="Sharma G."/>
            <person name="Khatri I."/>
            <person name="Subramanian S."/>
        </authorList>
    </citation>
    <scope>NUCLEOTIDE SEQUENCE [LARGE SCALE GENOMIC DNA]</scope>
    <source>
        <strain evidence="2 3">PEL</strain>
    </source>
</reference>